<dbReference type="PRINTS" id="PR00111">
    <property type="entry name" value="ABHYDROLASE"/>
</dbReference>
<gene>
    <name evidence="2" type="ORF">METZ01_LOCUS477046</name>
</gene>
<organism evidence="2">
    <name type="scientific">marine metagenome</name>
    <dbReference type="NCBI Taxonomy" id="408172"/>
    <lineage>
        <taxon>unclassified sequences</taxon>
        <taxon>metagenomes</taxon>
        <taxon>ecological metagenomes</taxon>
    </lineage>
</organism>
<evidence type="ECO:0000259" key="1">
    <source>
        <dbReference type="Pfam" id="PF12697"/>
    </source>
</evidence>
<dbReference type="AlphaFoldDB" id="A0A383BW97"/>
<name>A0A383BW97_9ZZZZ</name>
<proteinExistence type="predicted"/>
<protein>
    <recommendedName>
        <fullName evidence="1">AB hydrolase-1 domain-containing protein</fullName>
    </recommendedName>
</protein>
<reference evidence="2" key="1">
    <citation type="submission" date="2018-05" db="EMBL/GenBank/DDBJ databases">
        <authorList>
            <person name="Lanie J.A."/>
            <person name="Ng W.-L."/>
            <person name="Kazmierczak K.M."/>
            <person name="Andrzejewski T.M."/>
            <person name="Davidsen T.M."/>
            <person name="Wayne K.J."/>
            <person name="Tettelin H."/>
            <person name="Glass J.I."/>
            <person name="Rusch D."/>
            <person name="Podicherti R."/>
            <person name="Tsui H.-C.T."/>
            <person name="Winkler M.E."/>
        </authorList>
    </citation>
    <scope>NUCLEOTIDE SEQUENCE</scope>
</reference>
<sequence length="69" mass="7706">MENDPFLEQLSKTFRVTAPLLPGYGDSEGMDHLREMLDFTLHAFDVWNNLSLKNPLVVGHSMGGMIAAE</sequence>
<dbReference type="EMBL" id="UINC01203779">
    <property type="protein sequence ID" value="SVE24192.1"/>
    <property type="molecule type" value="Genomic_DNA"/>
</dbReference>
<feature type="non-terminal residue" evidence="2">
    <location>
        <position position="69"/>
    </location>
</feature>
<feature type="domain" description="AB hydrolase-1" evidence="1">
    <location>
        <begin position="5"/>
        <end position="68"/>
    </location>
</feature>
<dbReference type="Gene3D" id="3.40.50.1820">
    <property type="entry name" value="alpha/beta hydrolase"/>
    <property type="match status" value="1"/>
</dbReference>
<dbReference type="InterPro" id="IPR000073">
    <property type="entry name" value="AB_hydrolase_1"/>
</dbReference>
<dbReference type="SUPFAM" id="SSF53474">
    <property type="entry name" value="alpha/beta-Hydrolases"/>
    <property type="match status" value="1"/>
</dbReference>
<dbReference type="Pfam" id="PF12697">
    <property type="entry name" value="Abhydrolase_6"/>
    <property type="match status" value="1"/>
</dbReference>
<evidence type="ECO:0000313" key="2">
    <source>
        <dbReference type="EMBL" id="SVE24192.1"/>
    </source>
</evidence>
<dbReference type="InterPro" id="IPR029058">
    <property type="entry name" value="AB_hydrolase_fold"/>
</dbReference>
<accession>A0A383BW97</accession>